<evidence type="ECO:0000256" key="4">
    <source>
        <dbReference type="ARBA" id="ARBA00022692"/>
    </source>
</evidence>
<name>A0A8B8IG61_VANTA</name>
<protein>
    <submittedName>
        <fullName evidence="10">Transmembrane protein 11 homolog, mitochondrial</fullName>
    </submittedName>
</protein>
<accession>A0A8B8IG61</accession>
<evidence type="ECO:0000313" key="10">
    <source>
        <dbReference type="RefSeq" id="XP_026495116.1"/>
    </source>
</evidence>
<dbReference type="AlphaFoldDB" id="A0A8B8IG61"/>
<reference evidence="10" key="1">
    <citation type="submission" date="2025-08" db="UniProtKB">
        <authorList>
            <consortium name="RefSeq"/>
        </authorList>
    </citation>
    <scope>IDENTIFICATION</scope>
    <source>
        <tissue evidence="10">Whole body</tissue>
    </source>
</reference>
<evidence type="ECO:0000256" key="5">
    <source>
        <dbReference type="ARBA" id="ARBA00022792"/>
    </source>
</evidence>
<evidence type="ECO:0000256" key="6">
    <source>
        <dbReference type="ARBA" id="ARBA00022989"/>
    </source>
</evidence>
<dbReference type="InterPro" id="IPR026120">
    <property type="entry name" value="TMEM11"/>
</dbReference>
<dbReference type="OrthoDB" id="9970856at2759"/>
<organism evidence="9 10">
    <name type="scientific">Vanessa tameamea</name>
    <name type="common">Kamehameha butterfly</name>
    <dbReference type="NCBI Taxonomy" id="334116"/>
    <lineage>
        <taxon>Eukaryota</taxon>
        <taxon>Metazoa</taxon>
        <taxon>Ecdysozoa</taxon>
        <taxon>Arthropoda</taxon>
        <taxon>Hexapoda</taxon>
        <taxon>Insecta</taxon>
        <taxon>Pterygota</taxon>
        <taxon>Neoptera</taxon>
        <taxon>Endopterygota</taxon>
        <taxon>Lepidoptera</taxon>
        <taxon>Glossata</taxon>
        <taxon>Ditrysia</taxon>
        <taxon>Papilionoidea</taxon>
        <taxon>Nymphalidae</taxon>
        <taxon>Nymphalinae</taxon>
        <taxon>Vanessa</taxon>
    </lineage>
</organism>
<dbReference type="OMA" id="IGNCLHK"/>
<keyword evidence="4 10" id="KW-0812">Transmembrane</keyword>
<evidence type="ECO:0000256" key="8">
    <source>
        <dbReference type="ARBA" id="ARBA00023136"/>
    </source>
</evidence>
<dbReference type="PANTHER" id="PTHR15099:SF2">
    <property type="entry name" value="TRANSMEMBRANE PROTEIN 11, MITOCHONDRIAL"/>
    <property type="match status" value="1"/>
</dbReference>
<keyword evidence="8" id="KW-0472">Membrane</keyword>
<dbReference type="Pfam" id="PF14972">
    <property type="entry name" value="Mito_morph_reg"/>
    <property type="match status" value="1"/>
</dbReference>
<dbReference type="GeneID" id="113399987"/>
<evidence type="ECO:0000256" key="2">
    <source>
        <dbReference type="ARBA" id="ARBA00004448"/>
    </source>
</evidence>
<keyword evidence="5" id="KW-0999">Mitochondrion inner membrane</keyword>
<sequence>MLFVTFHFHDICLVSIVNMAGDESDSDLKPSQVVIVREVYDSENAHIKFEMELERALEAGVSVIVIEPEPLGEETARWIYVGNLLHKVSVYSGLCSIASGLTWSSLACTPFGIVSVLCAGCYTLSWQWDPCCKYQEEKNLHRLSKLPILSDLTSASPVVLVHTDNRRKIILHSTVSLAAAAICVWRIYNTFK</sequence>
<keyword evidence="9" id="KW-1185">Reference proteome</keyword>
<evidence type="ECO:0000256" key="7">
    <source>
        <dbReference type="ARBA" id="ARBA00023128"/>
    </source>
</evidence>
<dbReference type="CTD" id="3772100"/>
<dbReference type="GO" id="GO:0007007">
    <property type="term" value="P:inner mitochondrial membrane organization"/>
    <property type="evidence" value="ECO:0007669"/>
    <property type="project" value="TreeGrafter"/>
</dbReference>
<comment type="subcellular location">
    <subcellularLocation>
        <location evidence="2">Mitochondrion inner membrane</location>
        <topology evidence="2">Multi-pass membrane protein</topology>
    </subcellularLocation>
</comment>
<dbReference type="GO" id="GO:0005743">
    <property type="term" value="C:mitochondrial inner membrane"/>
    <property type="evidence" value="ECO:0007669"/>
    <property type="project" value="UniProtKB-SubCell"/>
</dbReference>
<gene>
    <name evidence="10" type="primary">LOC113399987</name>
</gene>
<dbReference type="RefSeq" id="XP_026495116.1">
    <property type="nucleotide sequence ID" value="XM_026639331.2"/>
</dbReference>
<evidence type="ECO:0000256" key="1">
    <source>
        <dbReference type="ARBA" id="ARBA00002812"/>
    </source>
</evidence>
<evidence type="ECO:0000256" key="3">
    <source>
        <dbReference type="ARBA" id="ARBA00006060"/>
    </source>
</evidence>
<keyword evidence="7" id="KW-0496">Mitochondrion</keyword>
<keyword evidence="6" id="KW-1133">Transmembrane helix</keyword>
<comment type="similarity">
    <text evidence="3">Belongs to the TMEM11 family.</text>
</comment>
<comment type="function">
    <text evidence="1">Plays a role in mitochondrial morphogenesis.</text>
</comment>
<dbReference type="PANTHER" id="PTHR15099">
    <property type="entry name" value="PROTEIN PM1"/>
    <property type="match status" value="1"/>
</dbReference>
<proteinExistence type="inferred from homology"/>
<dbReference type="Proteomes" id="UP001652626">
    <property type="component" value="Chromosome 8"/>
</dbReference>
<evidence type="ECO:0000313" key="9">
    <source>
        <dbReference type="Proteomes" id="UP001652626"/>
    </source>
</evidence>